<keyword evidence="1" id="KW-0732">Signal</keyword>
<sequence length="78" mass="8730">MTSFLSAIVSFQSLHLSIGSISCVLCGRDVSIAICLEDLRVWNGERSERRNGDELQFESDAFRTEVQDTNFKSPFVLG</sequence>
<dbReference type="Proteomes" id="UP000799764">
    <property type="component" value="Unassembled WGS sequence"/>
</dbReference>
<name>A0A9P4P3Z9_9PLEO</name>
<evidence type="ECO:0000256" key="1">
    <source>
        <dbReference type="SAM" id="SignalP"/>
    </source>
</evidence>
<evidence type="ECO:0008006" key="4">
    <source>
        <dbReference type="Google" id="ProtNLM"/>
    </source>
</evidence>
<organism evidence="2 3">
    <name type="scientific">Karstenula rhodostoma CBS 690.94</name>
    <dbReference type="NCBI Taxonomy" id="1392251"/>
    <lineage>
        <taxon>Eukaryota</taxon>
        <taxon>Fungi</taxon>
        <taxon>Dikarya</taxon>
        <taxon>Ascomycota</taxon>
        <taxon>Pezizomycotina</taxon>
        <taxon>Dothideomycetes</taxon>
        <taxon>Pleosporomycetidae</taxon>
        <taxon>Pleosporales</taxon>
        <taxon>Massarineae</taxon>
        <taxon>Didymosphaeriaceae</taxon>
        <taxon>Karstenula</taxon>
    </lineage>
</organism>
<gene>
    <name evidence="2" type="ORF">P171DRAFT_437519</name>
</gene>
<reference evidence="2" key="1">
    <citation type="journal article" date="2020" name="Stud. Mycol.">
        <title>101 Dothideomycetes genomes: a test case for predicting lifestyles and emergence of pathogens.</title>
        <authorList>
            <person name="Haridas S."/>
            <person name="Albert R."/>
            <person name="Binder M."/>
            <person name="Bloem J."/>
            <person name="Labutti K."/>
            <person name="Salamov A."/>
            <person name="Andreopoulos B."/>
            <person name="Baker S."/>
            <person name="Barry K."/>
            <person name="Bills G."/>
            <person name="Bluhm B."/>
            <person name="Cannon C."/>
            <person name="Castanera R."/>
            <person name="Culley D."/>
            <person name="Daum C."/>
            <person name="Ezra D."/>
            <person name="Gonzalez J."/>
            <person name="Henrissat B."/>
            <person name="Kuo A."/>
            <person name="Liang C."/>
            <person name="Lipzen A."/>
            <person name="Lutzoni F."/>
            <person name="Magnuson J."/>
            <person name="Mondo S."/>
            <person name="Nolan M."/>
            <person name="Ohm R."/>
            <person name="Pangilinan J."/>
            <person name="Park H.-J."/>
            <person name="Ramirez L."/>
            <person name="Alfaro M."/>
            <person name="Sun H."/>
            <person name="Tritt A."/>
            <person name="Yoshinaga Y."/>
            <person name="Zwiers L.-H."/>
            <person name="Turgeon B."/>
            <person name="Goodwin S."/>
            <person name="Spatafora J."/>
            <person name="Crous P."/>
            <person name="Grigoriev I."/>
        </authorList>
    </citation>
    <scope>NUCLEOTIDE SEQUENCE</scope>
    <source>
        <strain evidence="2">CBS 690.94</strain>
    </source>
</reference>
<keyword evidence="3" id="KW-1185">Reference proteome</keyword>
<evidence type="ECO:0000313" key="3">
    <source>
        <dbReference type="Proteomes" id="UP000799764"/>
    </source>
</evidence>
<protein>
    <recommendedName>
        <fullName evidence="4">Secreted protein</fullName>
    </recommendedName>
</protein>
<proteinExistence type="predicted"/>
<evidence type="ECO:0000313" key="2">
    <source>
        <dbReference type="EMBL" id="KAF2437905.1"/>
    </source>
</evidence>
<accession>A0A9P4P3Z9</accession>
<feature type="signal peptide" evidence="1">
    <location>
        <begin position="1"/>
        <end position="19"/>
    </location>
</feature>
<dbReference type="EMBL" id="MU001514">
    <property type="protein sequence ID" value="KAF2437905.1"/>
    <property type="molecule type" value="Genomic_DNA"/>
</dbReference>
<dbReference type="AlphaFoldDB" id="A0A9P4P3Z9"/>
<comment type="caution">
    <text evidence="2">The sequence shown here is derived from an EMBL/GenBank/DDBJ whole genome shotgun (WGS) entry which is preliminary data.</text>
</comment>
<feature type="chain" id="PRO_5040140199" description="Secreted protein" evidence="1">
    <location>
        <begin position="20"/>
        <end position="78"/>
    </location>
</feature>